<dbReference type="EMBL" id="JBGMDY010000007">
    <property type="protein sequence ID" value="KAL2328021.1"/>
    <property type="molecule type" value="Genomic_DNA"/>
</dbReference>
<dbReference type="AlphaFoldDB" id="A0ABD1LX00"/>
<evidence type="ECO:0000313" key="2">
    <source>
        <dbReference type="Proteomes" id="UP001603857"/>
    </source>
</evidence>
<organism evidence="1 2">
    <name type="scientific">Flemingia macrophylla</name>
    <dbReference type="NCBI Taxonomy" id="520843"/>
    <lineage>
        <taxon>Eukaryota</taxon>
        <taxon>Viridiplantae</taxon>
        <taxon>Streptophyta</taxon>
        <taxon>Embryophyta</taxon>
        <taxon>Tracheophyta</taxon>
        <taxon>Spermatophyta</taxon>
        <taxon>Magnoliopsida</taxon>
        <taxon>eudicotyledons</taxon>
        <taxon>Gunneridae</taxon>
        <taxon>Pentapetalae</taxon>
        <taxon>rosids</taxon>
        <taxon>fabids</taxon>
        <taxon>Fabales</taxon>
        <taxon>Fabaceae</taxon>
        <taxon>Papilionoideae</taxon>
        <taxon>50 kb inversion clade</taxon>
        <taxon>NPAAA clade</taxon>
        <taxon>indigoferoid/millettioid clade</taxon>
        <taxon>Phaseoleae</taxon>
        <taxon>Flemingia</taxon>
    </lineage>
</organism>
<keyword evidence="2" id="KW-1185">Reference proteome</keyword>
<accession>A0ABD1LX00</accession>
<gene>
    <name evidence="1" type="ORF">Fmac_021448</name>
</gene>
<sequence>MSLSWVWSAAITTPIPYKSSSTTQIYNSQSTTLATHRVIIHRHEDSHSHSHHAMQCNLILHVWGTHQHSLSTQQHSLIGR</sequence>
<dbReference type="Proteomes" id="UP001603857">
    <property type="component" value="Unassembled WGS sequence"/>
</dbReference>
<proteinExistence type="predicted"/>
<reference evidence="1 2" key="1">
    <citation type="submission" date="2024-08" db="EMBL/GenBank/DDBJ databases">
        <title>Insights into the chromosomal genome structure of Flemingia macrophylla.</title>
        <authorList>
            <person name="Ding Y."/>
            <person name="Zhao Y."/>
            <person name="Bi W."/>
            <person name="Wu M."/>
            <person name="Zhao G."/>
            <person name="Gong Y."/>
            <person name="Li W."/>
            <person name="Zhang P."/>
        </authorList>
    </citation>
    <scope>NUCLEOTIDE SEQUENCE [LARGE SCALE GENOMIC DNA]</scope>
    <source>
        <strain evidence="1">DYQJB</strain>
        <tissue evidence="1">Leaf</tissue>
    </source>
</reference>
<protein>
    <recommendedName>
        <fullName evidence="3">Secreted protein</fullName>
    </recommendedName>
</protein>
<name>A0ABD1LX00_9FABA</name>
<evidence type="ECO:0000313" key="1">
    <source>
        <dbReference type="EMBL" id="KAL2328021.1"/>
    </source>
</evidence>
<comment type="caution">
    <text evidence="1">The sequence shown here is derived from an EMBL/GenBank/DDBJ whole genome shotgun (WGS) entry which is preliminary data.</text>
</comment>
<evidence type="ECO:0008006" key="3">
    <source>
        <dbReference type="Google" id="ProtNLM"/>
    </source>
</evidence>